<reference evidence="1 2" key="1">
    <citation type="submission" date="2018-01" db="EMBL/GenBank/DDBJ databases">
        <title>Genomic Encyclopedia of Archaeal and Bacterial Type Strains, Phase II (KMG-II): from individual species to whole genera.</title>
        <authorList>
            <person name="Goeker M."/>
        </authorList>
    </citation>
    <scope>NUCLEOTIDE SEQUENCE [LARGE SCALE GENOMIC DNA]</scope>
    <source>
        <strain evidence="1 2">DSM 17023</strain>
    </source>
</reference>
<accession>A0A2S3V2S1</accession>
<gene>
    <name evidence="1" type="ORF">CLV41_101728</name>
</gene>
<organism evidence="1 2">
    <name type="scientific">Roseibium marinum</name>
    <dbReference type="NCBI Taxonomy" id="281252"/>
    <lineage>
        <taxon>Bacteria</taxon>
        <taxon>Pseudomonadati</taxon>
        <taxon>Pseudomonadota</taxon>
        <taxon>Alphaproteobacteria</taxon>
        <taxon>Hyphomicrobiales</taxon>
        <taxon>Stappiaceae</taxon>
        <taxon>Roseibium</taxon>
    </lineage>
</organism>
<keyword evidence="2" id="KW-1185">Reference proteome</keyword>
<dbReference type="Pfam" id="PF13318">
    <property type="entry name" value="AtzG-like"/>
    <property type="match status" value="1"/>
</dbReference>
<protein>
    <submittedName>
        <fullName evidence="1">Uncharacterized protein DUF4089</fullName>
    </submittedName>
</protein>
<dbReference type="AlphaFoldDB" id="A0A2S3V2S1"/>
<sequence>MSGKFDAKSHVAHMEKVMGLTIEDDWRPVVEAHIAATQKAAELVLSFPLDEEVEAAPVFEP</sequence>
<name>A0A2S3V2S1_9HYPH</name>
<comment type="caution">
    <text evidence="1">The sequence shown here is derived from an EMBL/GenBank/DDBJ whole genome shotgun (WGS) entry which is preliminary data.</text>
</comment>
<dbReference type="InterPro" id="IPR025148">
    <property type="entry name" value="AtzG-like"/>
</dbReference>
<evidence type="ECO:0000313" key="1">
    <source>
        <dbReference type="EMBL" id="POF34274.1"/>
    </source>
</evidence>
<dbReference type="RefSeq" id="WP_208987252.1">
    <property type="nucleotide sequence ID" value="NZ_PPCN01000001.1"/>
</dbReference>
<proteinExistence type="predicted"/>
<dbReference type="EMBL" id="PPCN01000001">
    <property type="protein sequence ID" value="POF34274.1"/>
    <property type="molecule type" value="Genomic_DNA"/>
</dbReference>
<dbReference type="Proteomes" id="UP000236959">
    <property type="component" value="Unassembled WGS sequence"/>
</dbReference>
<evidence type="ECO:0000313" key="2">
    <source>
        <dbReference type="Proteomes" id="UP000236959"/>
    </source>
</evidence>